<name>A0A656AI72_VIBCL</name>
<accession>A0A656AI72</accession>
<dbReference type="EMBL" id="CWQY01000004">
    <property type="protein sequence ID" value="CSC26341.1"/>
    <property type="molecule type" value="Genomic_DNA"/>
</dbReference>
<reference evidence="1 2" key="1">
    <citation type="submission" date="2015-07" db="EMBL/GenBank/DDBJ databases">
        <authorList>
            <consortium name="Pathogen Informatics"/>
        </authorList>
    </citation>
    <scope>NUCLEOTIDE SEQUENCE [LARGE SCALE GENOMIC DNA]</scope>
    <source>
        <strain evidence="1 2">A316</strain>
    </source>
</reference>
<proteinExistence type="predicted"/>
<dbReference type="AlphaFoldDB" id="A0A656AI72"/>
<evidence type="ECO:0000313" key="1">
    <source>
        <dbReference type="EMBL" id="CSC26341.1"/>
    </source>
</evidence>
<sequence length="89" mass="9899">MGLRTQHLCVLTGLGQLLSEFINFITETETGYRPDDFSLNHDRAAVGNYPMLIQIELNIVIGSSGRQNRIEITFWQNGGQASIKSLFAA</sequence>
<gene>
    <name evidence="1" type="ORF">ERS013200_01007</name>
</gene>
<protein>
    <submittedName>
        <fullName evidence="1">Uncharacterized protein</fullName>
    </submittedName>
</protein>
<evidence type="ECO:0000313" key="2">
    <source>
        <dbReference type="Proteomes" id="UP000041770"/>
    </source>
</evidence>
<organism evidence="1 2">
    <name type="scientific">Vibrio cholerae</name>
    <dbReference type="NCBI Taxonomy" id="666"/>
    <lineage>
        <taxon>Bacteria</taxon>
        <taxon>Pseudomonadati</taxon>
        <taxon>Pseudomonadota</taxon>
        <taxon>Gammaproteobacteria</taxon>
        <taxon>Vibrionales</taxon>
        <taxon>Vibrionaceae</taxon>
        <taxon>Vibrio</taxon>
    </lineage>
</organism>
<dbReference type="Proteomes" id="UP000041770">
    <property type="component" value="Unassembled WGS sequence"/>
</dbReference>